<evidence type="ECO:0000313" key="3">
    <source>
        <dbReference type="Proteomes" id="UP001211005"/>
    </source>
</evidence>
<reference evidence="2 3" key="1">
    <citation type="submission" date="2022-12" db="EMBL/GenBank/DDBJ databases">
        <title>Hymenobacter canadensis sp. nov. isolated from lake water of the Cambridge Bay, Canada.</title>
        <authorList>
            <person name="Kim W.H."/>
            <person name="Lee Y.M."/>
        </authorList>
    </citation>
    <scope>NUCLEOTIDE SEQUENCE [LARGE SCALE GENOMIC DNA]</scope>
    <source>
        <strain evidence="2 3">PAMC 29467</strain>
    </source>
</reference>
<feature type="transmembrane region" description="Helical" evidence="1">
    <location>
        <begin position="147"/>
        <end position="167"/>
    </location>
</feature>
<feature type="transmembrane region" description="Helical" evidence="1">
    <location>
        <begin position="240"/>
        <end position="262"/>
    </location>
</feature>
<keyword evidence="1" id="KW-0472">Membrane</keyword>
<evidence type="ECO:0000313" key="2">
    <source>
        <dbReference type="EMBL" id="WBA42785.1"/>
    </source>
</evidence>
<evidence type="ECO:0000256" key="1">
    <source>
        <dbReference type="SAM" id="Phobius"/>
    </source>
</evidence>
<accession>A0ABY7LQT8</accession>
<feature type="transmembrane region" description="Helical" evidence="1">
    <location>
        <begin position="21"/>
        <end position="40"/>
    </location>
</feature>
<protein>
    <submittedName>
        <fullName evidence="2">Uncharacterized protein</fullName>
    </submittedName>
</protein>
<organism evidence="2 3">
    <name type="scientific">Hymenobacter canadensis</name>
    <dbReference type="NCBI Taxonomy" id="2999067"/>
    <lineage>
        <taxon>Bacteria</taxon>
        <taxon>Pseudomonadati</taxon>
        <taxon>Bacteroidota</taxon>
        <taxon>Cytophagia</taxon>
        <taxon>Cytophagales</taxon>
        <taxon>Hymenobacteraceae</taxon>
        <taxon>Hymenobacter</taxon>
    </lineage>
</organism>
<feature type="transmembrane region" description="Helical" evidence="1">
    <location>
        <begin position="213"/>
        <end position="234"/>
    </location>
</feature>
<keyword evidence="1" id="KW-1133">Transmembrane helix</keyword>
<keyword evidence="1" id="KW-0812">Transmembrane</keyword>
<dbReference type="RefSeq" id="WP_269560835.1">
    <property type="nucleotide sequence ID" value="NZ_CP114767.1"/>
</dbReference>
<feature type="transmembrane region" description="Helical" evidence="1">
    <location>
        <begin position="173"/>
        <end position="192"/>
    </location>
</feature>
<feature type="transmembrane region" description="Helical" evidence="1">
    <location>
        <begin position="274"/>
        <end position="301"/>
    </location>
</feature>
<feature type="transmembrane region" description="Helical" evidence="1">
    <location>
        <begin position="108"/>
        <end position="126"/>
    </location>
</feature>
<name>A0ABY7LQT8_9BACT</name>
<dbReference type="EMBL" id="CP114767">
    <property type="protein sequence ID" value="WBA42785.1"/>
    <property type="molecule type" value="Genomic_DNA"/>
</dbReference>
<sequence length="313" mass="34086">MKGYLWLRLRIGGRLLAELGWWRLALLGPFLLLSVARAFVVLAPHAAGQWLVPLAVALFIGSQHRRRLDLGFLQLTAPRFRPWLAVEYGLWSLPAAATLLAFGQLTAALLTLGLAVAAAWLPAARPQDSKKRRRSLVRSEALELVSGLRQTAAAVWWPLLLAGAAWGRQYPEVPALALVVWLLLLAGCYGTPEPWTLLLPALRQPGAWLRRRVGLALLYLLLTAAPFAGMLALGPAGVGGAGLLLLWGAALLTMVVLARYAFYPDTLLVRLTQGAILSLVLLAGQPVFPALLLVAFAGLLWKSRQRLSNFRQD</sequence>
<gene>
    <name evidence="2" type="ORF">O3303_04305</name>
</gene>
<dbReference type="Proteomes" id="UP001211005">
    <property type="component" value="Chromosome"/>
</dbReference>
<keyword evidence="3" id="KW-1185">Reference proteome</keyword>
<proteinExistence type="predicted"/>